<protein>
    <recommendedName>
        <fullName evidence="3">DUF559 domain-containing protein</fullName>
    </recommendedName>
</protein>
<comment type="caution">
    <text evidence="1">The sequence shown here is derived from an EMBL/GenBank/DDBJ whole genome shotgun (WGS) entry which is preliminary data.</text>
</comment>
<proteinExistence type="predicted"/>
<dbReference type="AlphaFoldDB" id="A0A417XSX0"/>
<dbReference type="SUPFAM" id="SSF52980">
    <property type="entry name" value="Restriction endonuclease-like"/>
    <property type="match status" value="1"/>
</dbReference>
<name>A0A417XSX0_9ACTN</name>
<gene>
    <name evidence="1" type="ORF">D0Z08_30035</name>
</gene>
<sequence length="322" mass="36342">MAETFPPDRPFTTADLPDLGITRSQLRAHLRSGAVRHLLFGVYVPGSWPDDPTARARAAAVVLPEHCVLVDRSAASVHGIDVLDYAELDVPPDLEVVSVGGANPTRRNGVLGGKRDLRPDEIMTVDGVRLTTPIRTACDIACLRGRWRAIGTLDAFRTRFGLSLMQLCDMLPRFAKRRGVTQLRELIPLSRTGVDSQPESWIRIDMYDEGFPMPEAQVWAWVPGWGLVKIENAYEHLRIAVEYDGEDDHSSEEDRERDEARREALRQAGWIIIVVRRDGLTGEGRDRWLAELAAAFAERAPYQAPKRYYARSPMSRPRPRRR</sequence>
<reference evidence="1 2" key="1">
    <citation type="submission" date="2018-09" db="EMBL/GenBank/DDBJ databases">
        <title>Genome sequencing of Nocardioides immobilis CCTCC AB 2017083 for comparison to Nocardioides silvaticus.</title>
        <authorList>
            <person name="Li C."/>
            <person name="Wang G."/>
        </authorList>
    </citation>
    <scope>NUCLEOTIDE SEQUENCE [LARGE SCALE GENOMIC DNA]</scope>
    <source>
        <strain evidence="1 2">CCTCC AB 2017083</strain>
    </source>
</reference>
<accession>A0A417XSX0</accession>
<dbReference type="InterPro" id="IPR011335">
    <property type="entry name" value="Restrct_endonuc-II-like"/>
</dbReference>
<evidence type="ECO:0000313" key="1">
    <source>
        <dbReference type="EMBL" id="RHW23395.1"/>
    </source>
</evidence>
<dbReference type="EMBL" id="QXGH01000048">
    <property type="protein sequence ID" value="RHW23395.1"/>
    <property type="molecule type" value="Genomic_DNA"/>
</dbReference>
<evidence type="ECO:0008006" key="3">
    <source>
        <dbReference type="Google" id="ProtNLM"/>
    </source>
</evidence>
<dbReference type="Proteomes" id="UP000283644">
    <property type="component" value="Unassembled WGS sequence"/>
</dbReference>
<evidence type="ECO:0000313" key="2">
    <source>
        <dbReference type="Proteomes" id="UP000283644"/>
    </source>
</evidence>
<organism evidence="1 2">
    <name type="scientific">Nocardioides immobilis</name>
    <dbReference type="NCBI Taxonomy" id="2049295"/>
    <lineage>
        <taxon>Bacteria</taxon>
        <taxon>Bacillati</taxon>
        <taxon>Actinomycetota</taxon>
        <taxon>Actinomycetes</taxon>
        <taxon>Propionibacteriales</taxon>
        <taxon>Nocardioidaceae</taxon>
        <taxon>Nocardioides</taxon>
    </lineage>
</organism>
<dbReference type="OrthoDB" id="5517693at2"/>
<keyword evidence="2" id="KW-1185">Reference proteome</keyword>
<dbReference type="Gene3D" id="3.40.960.10">
    <property type="entry name" value="VSR Endonuclease"/>
    <property type="match status" value="1"/>
</dbReference>
<dbReference type="RefSeq" id="WP_118928962.1">
    <property type="nucleotide sequence ID" value="NZ_QXGH01000048.1"/>
</dbReference>